<evidence type="ECO:0000256" key="2">
    <source>
        <dbReference type="ARBA" id="ARBA00022737"/>
    </source>
</evidence>
<dbReference type="PROSITE" id="PS51450">
    <property type="entry name" value="LRR"/>
    <property type="match status" value="7"/>
</dbReference>
<reference evidence="4 5" key="1">
    <citation type="submission" date="2024-04" db="EMBL/GenBank/DDBJ databases">
        <title>draft genome sequnece of Paenibacillus filicis.</title>
        <authorList>
            <person name="Kim D.-U."/>
        </authorList>
    </citation>
    <scope>NUCLEOTIDE SEQUENCE [LARGE SCALE GENOMIC DNA]</scope>
    <source>
        <strain evidence="4 5">KACC14197</strain>
    </source>
</reference>
<dbReference type="InterPro" id="IPR001611">
    <property type="entry name" value="Leu-rich_rpt"/>
</dbReference>
<dbReference type="Pfam" id="PF12799">
    <property type="entry name" value="LRR_4"/>
    <property type="match status" value="1"/>
</dbReference>
<dbReference type="RefSeq" id="WP_341416307.1">
    <property type="nucleotide sequence ID" value="NZ_JBBPCC010000009.1"/>
</dbReference>
<evidence type="ECO:0000313" key="4">
    <source>
        <dbReference type="EMBL" id="MEK8129204.1"/>
    </source>
</evidence>
<proteinExistence type="predicted"/>
<evidence type="ECO:0000313" key="5">
    <source>
        <dbReference type="Proteomes" id="UP001469365"/>
    </source>
</evidence>
<organism evidence="4 5">
    <name type="scientific">Paenibacillus filicis</name>
    <dbReference type="NCBI Taxonomy" id="669464"/>
    <lineage>
        <taxon>Bacteria</taxon>
        <taxon>Bacillati</taxon>
        <taxon>Bacillota</taxon>
        <taxon>Bacilli</taxon>
        <taxon>Bacillales</taxon>
        <taxon>Paenibacillaceae</taxon>
        <taxon>Paenibacillus</taxon>
    </lineage>
</organism>
<dbReference type="InterPro" id="IPR025875">
    <property type="entry name" value="Leu-rich_rpt_4"/>
</dbReference>
<evidence type="ECO:0000256" key="3">
    <source>
        <dbReference type="SAM" id="SignalP"/>
    </source>
</evidence>
<dbReference type="SMART" id="SM00369">
    <property type="entry name" value="LRR_TYP"/>
    <property type="match status" value="5"/>
</dbReference>
<feature type="chain" id="PRO_5045098551" evidence="3">
    <location>
        <begin position="23"/>
        <end position="367"/>
    </location>
</feature>
<gene>
    <name evidence="4" type="ORF">WMW72_14960</name>
</gene>
<name>A0ABU9DK04_9BACL</name>
<evidence type="ECO:0000256" key="1">
    <source>
        <dbReference type="ARBA" id="ARBA00022614"/>
    </source>
</evidence>
<dbReference type="Proteomes" id="UP001469365">
    <property type="component" value="Unassembled WGS sequence"/>
</dbReference>
<dbReference type="EMBL" id="JBBPCC010000009">
    <property type="protein sequence ID" value="MEK8129204.1"/>
    <property type="molecule type" value="Genomic_DNA"/>
</dbReference>
<dbReference type="InterPro" id="IPR050836">
    <property type="entry name" value="SDS22/Internalin_LRR"/>
</dbReference>
<accession>A0ABU9DK04</accession>
<dbReference type="InterPro" id="IPR032675">
    <property type="entry name" value="LRR_dom_sf"/>
</dbReference>
<dbReference type="PANTHER" id="PTHR46652">
    <property type="entry name" value="LEUCINE-RICH REPEAT AND IQ DOMAIN-CONTAINING PROTEIN 1-RELATED"/>
    <property type="match status" value="1"/>
</dbReference>
<dbReference type="SUPFAM" id="SSF52058">
    <property type="entry name" value="L domain-like"/>
    <property type="match status" value="1"/>
</dbReference>
<keyword evidence="1" id="KW-0433">Leucine-rich repeat</keyword>
<keyword evidence="5" id="KW-1185">Reference proteome</keyword>
<comment type="caution">
    <text evidence="4">The sequence shown here is derived from an EMBL/GenBank/DDBJ whole genome shotgun (WGS) entry which is preliminary data.</text>
</comment>
<dbReference type="Gene3D" id="3.80.10.10">
    <property type="entry name" value="Ribonuclease Inhibitor"/>
    <property type="match status" value="1"/>
</dbReference>
<dbReference type="SMART" id="SM00365">
    <property type="entry name" value="LRR_SD22"/>
    <property type="match status" value="6"/>
</dbReference>
<keyword evidence="2" id="KW-0677">Repeat</keyword>
<feature type="signal peptide" evidence="3">
    <location>
        <begin position="1"/>
        <end position="22"/>
    </location>
</feature>
<dbReference type="InterPro" id="IPR003591">
    <property type="entry name" value="Leu-rich_rpt_typical-subtyp"/>
</dbReference>
<sequence>MKGWKALSGLFMSALLFGLATPAVVSGAAVSFADSGLEAAVRDALHKPSGVISTEDLQELTQLQASGRGIRDIAGLEYAVNLQTLNLSDNEIGDVARLGSLTKLETLILNGNRIVSADALRSLSSLKSLWLTNNRLTGVNALGPLSQLRYLYAADNQIGSLAGLESLTQLQELNLASNAIRDVSPIGKLTGLQSLNLEKNKIADVSGLERLGQLQKLSLAFNPVSRLESLRGLTRLDYIQQRGYAVSTSSRQLLRELESRGGIADYVLVIPTGTYVYDVNQDGVADPNDINDMINFYLNVNDMRTKHPEWKLQGDEINPALLNGTSYLYDVNRDGIADPNDINDAINFYLNVNEMKTKHPEFTVVVP</sequence>
<dbReference type="PANTHER" id="PTHR46652:SF3">
    <property type="entry name" value="LEUCINE-RICH REPEAT-CONTAINING PROTEIN 9"/>
    <property type="match status" value="1"/>
</dbReference>
<dbReference type="Pfam" id="PF14580">
    <property type="entry name" value="LRR_9"/>
    <property type="match status" value="1"/>
</dbReference>
<keyword evidence="3" id="KW-0732">Signal</keyword>
<protein>
    <submittedName>
        <fullName evidence="4">Leucine-rich repeat protein</fullName>
    </submittedName>
</protein>